<protein>
    <submittedName>
        <fullName evidence="1">Uncharacterized protein</fullName>
    </submittedName>
</protein>
<dbReference type="EMBL" id="JBIVPC010000011">
    <property type="protein sequence ID" value="MFJ6038666.1"/>
    <property type="molecule type" value="Genomic_DNA"/>
</dbReference>
<gene>
    <name evidence="1" type="ORF">ACIQFM_20695</name>
</gene>
<accession>A0ABW8HD21</accession>
<keyword evidence="2" id="KW-1185">Reference proteome</keyword>
<reference evidence="1 2" key="1">
    <citation type="submission" date="2024-10" db="EMBL/GenBank/DDBJ databases">
        <title>The Natural Products Discovery Center: Release of the First 8490 Sequenced Strains for Exploring Actinobacteria Biosynthetic Diversity.</title>
        <authorList>
            <person name="Kalkreuter E."/>
            <person name="Kautsar S.A."/>
            <person name="Yang D."/>
            <person name="Bader C.D."/>
            <person name="Teijaro C.N."/>
            <person name="Fluegel L."/>
            <person name="Davis C.M."/>
            <person name="Simpson J.R."/>
            <person name="Lauterbach L."/>
            <person name="Steele A.D."/>
            <person name="Gui C."/>
            <person name="Meng S."/>
            <person name="Li G."/>
            <person name="Viehrig K."/>
            <person name="Ye F."/>
            <person name="Su P."/>
            <person name="Kiefer A.F."/>
            <person name="Nichols A."/>
            <person name="Cepeda A.J."/>
            <person name="Yan W."/>
            <person name="Fan B."/>
            <person name="Jiang Y."/>
            <person name="Adhikari A."/>
            <person name="Zheng C.-J."/>
            <person name="Schuster L."/>
            <person name="Cowan T.M."/>
            <person name="Smanski M.J."/>
            <person name="Chevrette M.G."/>
            <person name="De Carvalho L.P.S."/>
            <person name="Shen B."/>
        </authorList>
    </citation>
    <scope>NUCLEOTIDE SEQUENCE [LARGE SCALE GENOMIC DNA]</scope>
    <source>
        <strain evidence="1 2">NPDC093086</strain>
    </source>
</reference>
<comment type="caution">
    <text evidence="1">The sequence shown here is derived from an EMBL/GenBank/DDBJ whole genome shotgun (WGS) entry which is preliminary data.</text>
</comment>
<organism evidence="1 2">
    <name type="scientific">Streptomyces ardesiacus</name>
    <dbReference type="NCBI Taxonomy" id="285564"/>
    <lineage>
        <taxon>Bacteria</taxon>
        <taxon>Bacillati</taxon>
        <taxon>Actinomycetota</taxon>
        <taxon>Actinomycetes</taxon>
        <taxon>Kitasatosporales</taxon>
        <taxon>Streptomycetaceae</taxon>
        <taxon>Streptomyces</taxon>
    </lineage>
</organism>
<evidence type="ECO:0000313" key="1">
    <source>
        <dbReference type="EMBL" id="MFJ6038666.1"/>
    </source>
</evidence>
<dbReference type="RefSeq" id="WP_164367624.1">
    <property type="nucleotide sequence ID" value="NZ_JBEOTR010000007.1"/>
</dbReference>
<name>A0ABW8HD21_9ACTN</name>
<proteinExistence type="predicted"/>
<dbReference type="Proteomes" id="UP001617907">
    <property type="component" value="Unassembled WGS sequence"/>
</dbReference>
<sequence>MRSILPIVSDRDRSLFGPAALQAQENVGVLGGAVSRFGKSFTGEPEAIIREIQQDHAVKEADTLLVLASPSA</sequence>
<evidence type="ECO:0000313" key="2">
    <source>
        <dbReference type="Proteomes" id="UP001617907"/>
    </source>
</evidence>